<evidence type="ECO:0000256" key="8">
    <source>
        <dbReference type="RuleBase" id="RU004561"/>
    </source>
</evidence>
<dbReference type="EMBL" id="CAKOAT010098488">
    <property type="protein sequence ID" value="CAH8323179.1"/>
    <property type="molecule type" value="Genomic_DNA"/>
</dbReference>
<evidence type="ECO:0000256" key="4">
    <source>
        <dbReference type="ARBA" id="ARBA00023125"/>
    </source>
</evidence>
<keyword evidence="13" id="KW-1185">Reference proteome</keyword>
<dbReference type="SUPFAM" id="SSF101936">
    <property type="entry name" value="DNA-binding pseudobarrel domain"/>
    <property type="match status" value="1"/>
</dbReference>
<evidence type="ECO:0000313" key="13">
    <source>
        <dbReference type="Proteomes" id="UP001642260"/>
    </source>
</evidence>
<dbReference type="PROSITE" id="PS50863">
    <property type="entry name" value="B3"/>
    <property type="match status" value="1"/>
</dbReference>
<keyword evidence="5 8" id="KW-0804">Transcription</keyword>
<feature type="domain" description="TF-B3" evidence="11">
    <location>
        <begin position="107"/>
        <end position="210"/>
    </location>
</feature>
<reference evidence="12 13" key="1">
    <citation type="submission" date="2022-03" db="EMBL/GenBank/DDBJ databases">
        <authorList>
            <person name="Macdonald S."/>
            <person name="Ahmed S."/>
            <person name="Newling K."/>
        </authorList>
    </citation>
    <scope>NUCLEOTIDE SEQUENCE [LARGE SCALE GENOMIC DNA]</scope>
</reference>
<evidence type="ECO:0000256" key="6">
    <source>
        <dbReference type="ARBA" id="ARBA00023242"/>
    </source>
</evidence>
<evidence type="ECO:0000259" key="11">
    <source>
        <dbReference type="PROSITE" id="PS50863"/>
    </source>
</evidence>
<comment type="caution">
    <text evidence="12">The sequence shown here is derived from an EMBL/GenBank/DDBJ whole genome shotgun (WGS) entry which is preliminary data.</text>
</comment>
<keyword evidence="10" id="KW-1133">Transmembrane helix</keyword>
<evidence type="ECO:0000256" key="7">
    <source>
        <dbReference type="ARBA" id="ARBA00023294"/>
    </source>
</evidence>
<comment type="subunit">
    <text evidence="8">Homodimers and heterodimers.</text>
</comment>
<keyword evidence="10" id="KW-0472">Membrane</keyword>
<dbReference type="InterPro" id="IPR010525">
    <property type="entry name" value="ARF_dom"/>
</dbReference>
<evidence type="ECO:0000256" key="1">
    <source>
        <dbReference type="ARBA" id="ARBA00004123"/>
    </source>
</evidence>
<dbReference type="SMART" id="SM01019">
    <property type="entry name" value="B3"/>
    <property type="match status" value="1"/>
</dbReference>
<feature type="transmembrane region" description="Helical" evidence="10">
    <location>
        <begin position="196"/>
        <end position="217"/>
    </location>
</feature>
<dbReference type="PANTHER" id="PTHR31384">
    <property type="entry name" value="AUXIN RESPONSE FACTOR 4-RELATED"/>
    <property type="match status" value="1"/>
</dbReference>
<evidence type="ECO:0000256" key="5">
    <source>
        <dbReference type="ARBA" id="ARBA00023163"/>
    </source>
</evidence>
<evidence type="ECO:0000256" key="3">
    <source>
        <dbReference type="ARBA" id="ARBA00023015"/>
    </source>
</evidence>
<sequence>MHAQPELIATDGINNYLYGQLWKLCAGPLFDLPKVGEKLTSINDELCQLKPVFDIPSKICCNVFSIKLKVEISTDEIYAEISLLPDTSEVEIQTPKHENNVQNINYFTKVLSASDTDKMSRFALIKRHAIECLPLLDMSQPTPSQEVIAKDIHGQEWKFKHTLRGTPQKHLFTSGWNEFVKEKDLIVGDSFVFLRYIYFFSFYFYFFLGFWIFTIFYHRGEDGEARVGIQKIAYHQQRNKLSKESMHHGVVVTASNAIKNKSMFVVFYKPRSSQFLVNFDKVFDGVNKKFSIGSRFSMKFEGSDFNEIRCRGTIIGVSDFSTHWKDSEWRSLEVRLILATIPRPDKVSPWEIELSTHSSTLLESDLLKNKRQNEVYEFGSNMGVPILSQGQEVGNSSAQSSMSCSLPTIAEPNYNGQMLQAEKETSTTTGATSYRLFGVDLTIPENTKDPVEPINSHKKPKISKYL</sequence>
<accession>A0ABC8JDG2</accession>
<evidence type="ECO:0000313" key="12">
    <source>
        <dbReference type="EMBL" id="CAH8323179.1"/>
    </source>
</evidence>
<name>A0ABC8JDG2_ERUVS</name>
<protein>
    <recommendedName>
        <fullName evidence="8">Auxin response factor</fullName>
    </recommendedName>
</protein>
<dbReference type="CDD" id="cd10017">
    <property type="entry name" value="B3_DNA"/>
    <property type="match status" value="1"/>
</dbReference>
<dbReference type="GO" id="GO:0003677">
    <property type="term" value="F:DNA binding"/>
    <property type="evidence" value="ECO:0007669"/>
    <property type="project" value="UniProtKB-KW"/>
</dbReference>
<dbReference type="Gene3D" id="2.40.330.10">
    <property type="entry name" value="DNA-binding pseudobarrel domain"/>
    <property type="match status" value="1"/>
</dbReference>
<proteinExistence type="inferred from homology"/>
<evidence type="ECO:0000256" key="2">
    <source>
        <dbReference type="ARBA" id="ARBA00007853"/>
    </source>
</evidence>
<keyword evidence="3 8" id="KW-0805">Transcription regulation</keyword>
<dbReference type="GO" id="GO:0005634">
    <property type="term" value="C:nucleus"/>
    <property type="evidence" value="ECO:0007669"/>
    <property type="project" value="UniProtKB-SubCell"/>
</dbReference>
<keyword evidence="6 8" id="KW-0539">Nucleus</keyword>
<keyword evidence="7 8" id="KW-0927">Auxin signaling pathway</keyword>
<comment type="function">
    <text evidence="8">Auxin response factors (ARFs) are transcriptional factors that bind specifically to the DNA sequence 5'-TGTCTC-3' found in the auxin-responsive promoter elements (AuxREs).</text>
</comment>
<feature type="compositionally biased region" description="Basic residues" evidence="9">
    <location>
        <begin position="456"/>
        <end position="466"/>
    </location>
</feature>
<organism evidence="12 13">
    <name type="scientific">Eruca vesicaria subsp. sativa</name>
    <name type="common">Garden rocket</name>
    <name type="synonym">Eruca sativa</name>
    <dbReference type="NCBI Taxonomy" id="29727"/>
    <lineage>
        <taxon>Eukaryota</taxon>
        <taxon>Viridiplantae</taxon>
        <taxon>Streptophyta</taxon>
        <taxon>Embryophyta</taxon>
        <taxon>Tracheophyta</taxon>
        <taxon>Spermatophyta</taxon>
        <taxon>Magnoliopsida</taxon>
        <taxon>eudicotyledons</taxon>
        <taxon>Gunneridae</taxon>
        <taxon>Pentapetalae</taxon>
        <taxon>rosids</taxon>
        <taxon>malvids</taxon>
        <taxon>Brassicales</taxon>
        <taxon>Brassicaceae</taxon>
        <taxon>Brassiceae</taxon>
        <taxon>Eruca</taxon>
    </lineage>
</organism>
<keyword evidence="4 8" id="KW-0238">DNA-binding</keyword>
<evidence type="ECO:0000256" key="9">
    <source>
        <dbReference type="SAM" id="MobiDB-lite"/>
    </source>
</evidence>
<keyword evidence="10" id="KW-0812">Transmembrane</keyword>
<gene>
    <name evidence="12" type="ORF">ERUC_LOCUS9812</name>
</gene>
<dbReference type="Proteomes" id="UP001642260">
    <property type="component" value="Unassembled WGS sequence"/>
</dbReference>
<dbReference type="Pfam" id="PF06507">
    <property type="entry name" value="ARF_AD"/>
    <property type="match status" value="1"/>
</dbReference>
<dbReference type="PANTHER" id="PTHR31384:SF189">
    <property type="entry name" value="AUXIN RESPONSE FACTOR"/>
    <property type="match status" value="1"/>
</dbReference>
<evidence type="ECO:0000256" key="10">
    <source>
        <dbReference type="SAM" id="Phobius"/>
    </source>
</evidence>
<dbReference type="GO" id="GO:0009734">
    <property type="term" value="P:auxin-activated signaling pathway"/>
    <property type="evidence" value="ECO:0007669"/>
    <property type="project" value="UniProtKB-KW"/>
</dbReference>
<dbReference type="InterPro" id="IPR015300">
    <property type="entry name" value="DNA-bd_pseudobarrel_sf"/>
</dbReference>
<dbReference type="Gene3D" id="2.30.30.1040">
    <property type="match status" value="1"/>
</dbReference>
<dbReference type="Pfam" id="PF02362">
    <property type="entry name" value="B3"/>
    <property type="match status" value="1"/>
</dbReference>
<dbReference type="AlphaFoldDB" id="A0ABC8JDG2"/>
<dbReference type="InterPro" id="IPR003340">
    <property type="entry name" value="B3_DNA-bd"/>
</dbReference>
<dbReference type="InterPro" id="IPR044835">
    <property type="entry name" value="ARF_plant"/>
</dbReference>
<comment type="similarity">
    <text evidence="2 8">Belongs to the ARF family.</text>
</comment>
<feature type="region of interest" description="Disordered" evidence="9">
    <location>
        <begin position="445"/>
        <end position="466"/>
    </location>
</feature>
<dbReference type="FunFam" id="2.30.30.1040:FF:000001">
    <property type="entry name" value="Auxin response factor"/>
    <property type="match status" value="1"/>
</dbReference>
<comment type="subcellular location">
    <subcellularLocation>
        <location evidence="1 8">Nucleus</location>
    </subcellularLocation>
</comment>